<dbReference type="Proteomes" id="UP001465755">
    <property type="component" value="Unassembled WGS sequence"/>
</dbReference>
<protein>
    <submittedName>
        <fullName evidence="1">Uncharacterized protein</fullName>
    </submittedName>
</protein>
<keyword evidence="2" id="KW-1185">Reference proteome</keyword>
<reference evidence="1 2" key="1">
    <citation type="journal article" date="2024" name="Nat. Commun.">
        <title>Phylogenomics reveals the evolutionary origins of lichenization in chlorophyte algae.</title>
        <authorList>
            <person name="Puginier C."/>
            <person name="Libourel C."/>
            <person name="Otte J."/>
            <person name="Skaloud P."/>
            <person name="Haon M."/>
            <person name="Grisel S."/>
            <person name="Petersen M."/>
            <person name="Berrin J.G."/>
            <person name="Delaux P.M."/>
            <person name="Dal Grande F."/>
            <person name="Keller J."/>
        </authorList>
    </citation>
    <scope>NUCLEOTIDE SEQUENCE [LARGE SCALE GENOMIC DNA]</scope>
    <source>
        <strain evidence="1 2">SAG 2036</strain>
    </source>
</reference>
<evidence type="ECO:0000313" key="1">
    <source>
        <dbReference type="EMBL" id="KAK9799338.1"/>
    </source>
</evidence>
<accession>A0AAW1NU87</accession>
<sequence length="72" mass="7519">MLNAAVRPEESDLAMSAARHEVLYRASRNTCVSGTVSCRPSLDKVTSLGRALLLLSTVACSVAASVTGINLL</sequence>
<organism evidence="1 2">
    <name type="scientific">Symbiochloris irregularis</name>
    <dbReference type="NCBI Taxonomy" id="706552"/>
    <lineage>
        <taxon>Eukaryota</taxon>
        <taxon>Viridiplantae</taxon>
        <taxon>Chlorophyta</taxon>
        <taxon>core chlorophytes</taxon>
        <taxon>Trebouxiophyceae</taxon>
        <taxon>Trebouxiales</taxon>
        <taxon>Trebouxiaceae</taxon>
        <taxon>Symbiochloris</taxon>
    </lineage>
</organism>
<evidence type="ECO:0000313" key="2">
    <source>
        <dbReference type="Proteomes" id="UP001465755"/>
    </source>
</evidence>
<dbReference type="AlphaFoldDB" id="A0AAW1NU87"/>
<gene>
    <name evidence="1" type="ORF">WJX73_006355</name>
</gene>
<proteinExistence type="predicted"/>
<dbReference type="EMBL" id="JALJOQ010000091">
    <property type="protein sequence ID" value="KAK9799338.1"/>
    <property type="molecule type" value="Genomic_DNA"/>
</dbReference>
<name>A0AAW1NU87_9CHLO</name>
<comment type="caution">
    <text evidence="1">The sequence shown here is derived from an EMBL/GenBank/DDBJ whole genome shotgun (WGS) entry which is preliminary data.</text>
</comment>